<evidence type="ECO:0000256" key="1">
    <source>
        <dbReference type="ARBA" id="ARBA00022448"/>
    </source>
</evidence>
<evidence type="ECO:0000313" key="9">
    <source>
        <dbReference type="EMBL" id="MXY33782.1"/>
    </source>
</evidence>
<dbReference type="InterPro" id="IPR012127">
    <property type="entry name" value="Cyt_c_prime"/>
</dbReference>
<feature type="binding site" description="covalent" evidence="7">
    <location>
        <position position="158"/>
    </location>
    <ligand>
        <name>heme c</name>
        <dbReference type="ChEBI" id="CHEBI:61717"/>
    </ligand>
</feature>
<name>A0A6B0Y1I1_9RHOB</name>
<dbReference type="GO" id="GO:0042597">
    <property type="term" value="C:periplasmic space"/>
    <property type="evidence" value="ECO:0007669"/>
    <property type="project" value="InterPro"/>
</dbReference>
<evidence type="ECO:0000256" key="5">
    <source>
        <dbReference type="ARBA" id="ARBA00023004"/>
    </source>
</evidence>
<proteinExistence type="predicted"/>
<feature type="chain" id="PRO_5025555356" evidence="8">
    <location>
        <begin position="36"/>
        <end position="168"/>
    </location>
</feature>
<dbReference type="InterPro" id="IPR002321">
    <property type="entry name" value="Cyt_c_II"/>
</dbReference>
<dbReference type="AlphaFoldDB" id="A0A6B0Y1I1"/>
<dbReference type="GO" id="GO:0005506">
    <property type="term" value="F:iron ion binding"/>
    <property type="evidence" value="ECO:0007669"/>
    <property type="project" value="InterPro"/>
</dbReference>
<keyword evidence="4" id="KW-0249">Electron transport</keyword>
<evidence type="ECO:0000256" key="3">
    <source>
        <dbReference type="ARBA" id="ARBA00022723"/>
    </source>
</evidence>
<protein>
    <submittedName>
        <fullName evidence="9">Cytochrome c</fullName>
    </submittedName>
</protein>
<feature type="signal peptide" evidence="8">
    <location>
        <begin position="1"/>
        <end position="35"/>
    </location>
</feature>
<accession>A0A6B0Y1I1</accession>
<dbReference type="GO" id="GO:0022900">
    <property type="term" value="P:electron transport chain"/>
    <property type="evidence" value="ECO:0007669"/>
    <property type="project" value="InterPro"/>
</dbReference>
<sequence>MHGTAGLVFSGKLMKATRYFALMVAVAALAGTALAQSVGHDARRADARQAHMKLYAFNLDIVGAMTKGEVDYEAGAAQSAADSLLALAMISQEAYWVPGTSTAELGNGTRALPSIWEDGSRFGEFVVQLVEAAEQLAAAAGEGEDALRGAMRGVGGACGTCHRNFRQR</sequence>
<gene>
    <name evidence="9" type="ORF">F4Y60_06780</name>
</gene>
<dbReference type="InterPro" id="IPR015984">
    <property type="entry name" value="Cyt_c_prime_subgr"/>
</dbReference>
<evidence type="ECO:0000256" key="8">
    <source>
        <dbReference type="SAM" id="SignalP"/>
    </source>
</evidence>
<dbReference type="InterPro" id="IPR010980">
    <property type="entry name" value="Cyt_c/b562"/>
</dbReference>
<keyword evidence="5 6" id="KW-0408">Iron</keyword>
<evidence type="ECO:0000256" key="4">
    <source>
        <dbReference type="ARBA" id="ARBA00022982"/>
    </source>
</evidence>
<evidence type="ECO:0000256" key="6">
    <source>
        <dbReference type="PIRSR" id="PIRSR000027-1"/>
    </source>
</evidence>
<comment type="caution">
    <text evidence="9">The sequence shown here is derived from an EMBL/GenBank/DDBJ whole genome shotgun (WGS) entry which is preliminary data.</text>
</comment>
<comment type="PTM">
    <text evidence="7">Binds 1 heme group per subunit.</text>
</comment>
<evidence type="ECO:0000256" key="2">
    <source>
        <dbReference type="ARBA" id="ARBA00022617"/>
    </source>
</evidence>
<dbReference type="PRINTS" id="PR00608">
    <property type="entry name" value="CYTCHROMECII"/>
</dbReference>
<feature type="binding site" description="covalent" evidence="7">
    <location>
        <position position="161"/>
    </location>
    <ligand>
        <name>heme c</name>
        <dbReference type="ChEBI" id="CHEBI:61717"/>
    </ligand>
</feature>
<reference evidence="9" key="1">
    <citation type="submission" date="2019-09" db="EMBL/GenBank/DDBJ databases">
        <title>Characterisation of the sponge microbiome using genome-centric metagenomics.</title>
        <authorList>
            <person name="Engelberts J.P."/>
            <person name="Robbins S.J."/>
            <person name="De Goeij J.M."/>
            <person name="Aranda M."/>
            <person name="Bell S.C."/>
            <person name="Webster N.S."/>
        </authorList>
    </citation>
    <scope>NUCLEOTIDE SEQUENCE</scope>
    <source>
        <strain evidence="9">SB0664_bin_43</strain>
    </source>
</reference>
<evidence type="ECO:0000256" key="7">
    <source>
        <dbReference type="PIRSR" id="PIRSR000027-2"/>
    </source>
</evidence>
<dbReference type="GO" id="GO:0020037">
    <property type="term" value="F:heme binding"/>
    <property type="evidence" value="ECO:0007669"/>
    <property type="project" value="InterPro"/>
</dbReference>
<dbReference type="SUPFAM" id="SSF47175">
    <property type="entry name" value="Cytochromes"/>
    <property type="match status" value="1"/>
</dbReference>
<feature type="binding site" description="axial binding residue" evidence="6">
    <location>
        <position position="162"/>
    </location>
    <ligand>
        <name>heme c</name>
        <dbReference type="ChEBI" id="CHEBI:61717"/>
    </ligand>
    <ligandPart>
        <name>Fe</name>
        <dbReference type="ChEBI" id="CHEBI:18248"/>
    </ligandPart>
</feature>
<keyword evidence="8" id="KW-0732">Signal</keyword>
<dbReference type="Gene3D" id="1.20.120.10">
    <property type="entry name" value="Cytochrome c/b562"/>
    <property type="match status" value="1"/>
</dbReference>
<dbReference type="PIRSF" id="PIRSF000027">
    <property type="entry name" value="Cytc_c_prime"/>
    <property type="match status" value="1"/>
</dbReference>
<dbReference type="EMBL" id="VXRY01000271">
    <property type="protein sequence ID" value="MXY33782.1"/>
    <property type="molecule type" value="Genomic_DNA"/>
</dbReference>
<keyword evidence="2 7" id="KW-0349">Heme</keyword>
<keyword evidence="3 6" id="KW-0479">Metal-binding</keyword>
<keyword evidence="1" id="KW-0813">Transport</keyword>
<dbReference type="Pfam" id="PF01322">
    <property type="entry name" value="Cytochrom_C_2"/>
    <property type="match status" value="1"/>
</dbReference>
<organism evidence="9">
    <name type="scientific">Boseongicola sp. SB0664_bin_43</name>
    <dbReference type="NCBI Taxonomy" id="2604844"/>
    <lineage>
        <taxon>Bacteria</taxon>
        <taxon>Pseudomonadati</taxon>
        <taxon>Pseudomonadota</taxon>
        <taxon>Alphaproteobacteria</taxon>
        <taxon>Rhodobacterales</taxon>
        <taxon>Paracoccaceae</taxon>
        <taxon>Boseongicola</taxon>
    </lineage>
</organism>
<dbReference type="PROSITE" id="PS51009">
    <property type="entry name" value="CYTCII"/>
    <property type="match status" value="1"/>
</dbReference>
<dbReference type="GO" id="GO:0009055">
    <property type="term" value="F:electron transfer activity"/>
    <property type="evidence" value="ECO:0007669"/>
    <property type="project" value="InterPro"/>
</dbReference>